<protein>
    <submittedName>
        <fullName evidence="2">Uncharacterized protein</fullName>
    </submittedName>
</protein>
<sequence length="88" mass="9621">MLFQSVGRGREASVTAMARHGLFFIPLVLVLPQVFGLLGLQMSQPVSDLLTFLLSLILGRSFLRWLQKMPGGMLDAPQGAKTEAFSES</sequence>
<gene>
    <name evidence="2" type="ORF">SDC9_185414</name>
</gene>
<keyword evidence="1" id="KW-0472">Membrane</keyword>
<proteinExistence type="predicted"/>
<organism evidence="2">
    <name type="scientific">bioreactor metagenome</name>
    <dbReference type="NCBI Taxonomy" id="1076179"/>
    <lineage>
        <taxon>unclassified sequences</taxon>
        <taxon>metagenomes</taxon>
        <taxon>ecological metagenomes</taxon>
    </lineage>
</organism>
<keyword evidence="1" id="KW-0812">Transmembrane</keyword>
<reference evidence="2" key="1">
    <citation type="submission" date="2019-08" db="EMBL/GenBank/DDBJ databases">
        <authorList>
            <person name="Kucharzyk K."/>
            <person name="Murdoch R.W."/>
            <person name="Higgins S."/>
            <person name="Loffler F."/>
        </authorList>
    </citation>
    <scope>NUCLEOTIDE SEQUENCE</scope>
</reference>
<keyword evidence="1" id="KW-1133">Transmembrane helix</keyword>
<accession>A0A645HR95</accession>
<evidence type="ECO:0000313" key="2">
    <source>
        <dbReference type="EMBL" id="MPN37893.1"/>
    </source>
</evidence>
<dbReference type="EMBL" id="VSSQ01092803">
    <property type="protein sequence ID" value="MPN37893.1"/>
    <property type="molecule type" value="Genomic_DNA"/>
</dbReference>
<name>A0A645HR95_9ZZZZ</name>
<comment type="caution">
    <text evidence="2">The sequence shown here is derived from an EMBL/GenBank/DDBJ whole genome shotgun (WGS) entry which is preliminary data.</text>
</comment>
<feature type="transmembrane region" description="Helical" evidence="1">
    <location>
        <begin position="21"/>
        <end position="40"/>
    </location>
</feature>
<dbReference type="AlphaFoldDB" id="A0A645HR95"/>
<evidence type="ECO:0000256" key="1">
    <source>
        <dbReference type="SAM" id="Phobius"/>
    </source>
</evidence>